<dbReference type="PIRSF" id="PIRSF005355">
    <property type="entry name" value="UBIAD1"/>
    <property type="match status" value="1"/>
</dbReference>
<protein>
    <recommendedName>
        <fullName evidence="8 9">1,4-dihydroxy-2-naphthoate octaprenyltransferase</fullName>
        <shortName evidence="8">DHNA-octaprenyltransferase</shortName>
        <ecNumber evidence="8 9">2.5.1.74</ecNumber>
    </recommendedName>
</protein>
<comment type="pathway">
    <text evidence="8">Quinol/quinone metabolism; menaquinone biosynthesis; menaquinol from 1,4-dihydroxy-2-naphthoate: step 1/2.</text>
</comment>
<evidence type="ECO:0000256" key="5">
    <source>
        <dbReference type="ARBA" id="ARBA00022692"/>
    </source>
</evidence>
<dbReference type="AlphaFoldDB" id="A0A1W2GAR3"/>
<comment type="similarity">
    <text evidence="8">Belongs to the MenA family. Type 1 subfamily.</text>
</comment>
<evidence type="ECO:0000256" key="8">
    <source>
        <dbReference type="HAMAP-Rule" id="MF_01937"/>
    </source>
</evidence>
<gene>
    <name evidence="8" type="primary">menA</name>
    <name evidence="10" type="ORF">SAMN04488029_1643</name>
</gene>
<feature type="transmembrane region" description="Helical" evidence="8">
    <location>
        <begin position="223"/>
        <end position="243"/>
    </location>
</feature>
<keyword evidence="3 8" id="KW-1003">Cell membrane</keyword>
<dbReference type="PANTHER" id="PTHR13929">
    <property type="entry name" value="1,4-DIHYDROXY-2-NAPHTHOATE OCTAPRENYLTRANSFERASE"/>
    <property type="match status" value="1"/>
</dbReference>
<sequence>MIDSKIKHWLQAFRLRTLPLALSSIFMGNFLAKWQGSFDWGILGLAVTTTVFLQILSNLANDYGDSVHGADSSEREGPSRAVQTGTISKEQMKLAMIVFAGLSLVSGLSLLALAFAGQWILITVFLVLGLLAIYAAITYTAGNKPYGYRGLGDISVLIFFGLIGVYGSYYLQTRVLDWSILFPALSCGFLATGVLNVNNIRDIESDKKAGKISIPVRIGRDRAVTYHFCLLALSMLSGLMFTLLNSTQWTSFLFVLSFPLIIKNGWAVKTKTTAVALDPYLKQLALSTLLFVILFGMGLIL</sequence>
<evidence type="ECO:0000313" key="11">
    <source>
        <dbReference type="Proteomes" id="UP000192472"/>
    </source>
</evidence>
<accession>A0A1W2GAR3</accession>
<keyword evidence="2 8" id="KW-0474">Menaquinone biosynthesis</keyword>
<evidence type="ECO:0000256" key="6">
    <source>
        <dbReference type="ARBA" id="ARBA00022989"/>
    </source>
</evidence>
<dbReference type="NCBIfam" id="NF004750">
    <property type="entry name" value="PRK06080.1-2"/>
    <property type="match status" value="1"/>
</dbReference>
<dbReference type="GO" id="GO:0042371">
    <property type="term" value="P:vitamin K biosynthetic process"/>
    <property type="evidence" value="ECO:0007669"/>
    <property type="project" value="TreeGrafter"/>
</dbReference>
<evidence type="ECO:0000256" key="9">
    <source>
        <dbReference type="NCBIfam" id="TIGR00751"/>
    </source>
</evidence>
<dbReference type="GO" id="GO:0046428">
    <property type="term" value="F:1,4-dihydroxy-2-naphthoate polyprenyltransferase activity"/>
    <property type="evidence" value="ECO:0007669"/>
    <property type="project" value="UniProtKB-UniRule"/>
</dbReference>
<feature type="transmembrane region" description="Helical" evidence="8">
    <location>
        <begin position="38"/>
        <end position="56"/>
    </location>
</feature>
<organism evidence="10 11">
    <name type="scientific">Reichenbachiella faecimaris</name>
    <dbReference type="NCBI Taxonomy" id="692418"/>
    <lineage>
        <taxon>Bacteria</taxon>
        <taxon>Pseudomonadati</taxon>
        <taxon>Bacteroidota</taxon>
        <taxon>Cytophagia</taxon>
        <taxon>Cytophagales</taxon>
        <taxon>Reichenbachiellaceae</taxon>
        <taxon>Reichenbachiella</taxon>
    </lineage>
</organism>
<feature type="transmembrane region" description="Helical" evidence="8">
    <location>
        <begin position="280"/>
        <end position="300"/>
    </location>
</feature>
<feature type="transmembrane region" description="Helical" evidence="8">
    <location>
        <begin position="178"/>
        <end position="198"/>
    </location>
</feature>
<dbReference type="STRING" id="692418.SAMN04488029_1643"/>
<comment type="subcellular location">
    <subcellularLocation>
        <location evidence="8">Cell membrane</location>
        <topology evidence="8">Multi-pass membrane protein</topology>
    </subcellularLocation>
    <subcellularLocation>
        <location evidence="1">Membrane</location>
        <topology evidence="1">Multi-pass membrane protein</topology>
    </subcellularLocation>
</comment>
<keyword evidence="4 8" id="KW-0808">Transferase</keyword>
<dbReference type="InterPro" id="IPR044878">
    <property type="entry name" value="UbiA_sf"/>
</dbReference>
<feature type="transmembrane region" description="Helical" evidence="8">
    <location>
        <begin position="119"/>
        <end position="142"/>
    </location>
</feature>
<keyword evidence="6 8" id="KW-1133">Transmembrane helix</keyword>
<dbReference type="UniPathway" id="UPA00079">
    <property type="reaction ID" value="UER00168"/>
</dbReference>
<dbReference type="Gene3D" id="1.10.357.140">
    <property type="entry name" value="UbiA prenyltransferase"/>
    <property type="match status" value="1"/>
</dbReference>
<dbReference type="EMBL" id="FWYF01000002">
    <property type="protein sequence ID" value="SMD33747.1"/>
    <property type="molecule type" value="Genomic_DNA"/>
</dbReference>
<dbReference type="NCBIfam" id="TIGR00751">
    <property type="entry name" value="menA"/>
    <property type="match status" value="1"/>
</dbReference>
<dbReference type="RefSeq" id="WP_084372154.1">
    <property type="nucleotide sequence ID" value="NZ_FWYF01000002.1"/>
</dbReference>
<feature type="transmembrane region" description="Helical" evidence="8">
    <location>
        <begin position="94"/>
        <end position="113"/>
    </location>
</feature>
<feature type="transmembrane region" description="Helical" evidence="8">
    <location>
        <begin position="249"/>
        <end position="268"/>
    </location>
</feature>
<evidence type="ECO:0000256" key="3">
    <source>
        <dbReference type="ARBA" id="ARBA00022475"/>
    </source>
</evidence>
<dbReference type="CDD" id="cd13962">
    <property type="entry name" value="PT_UbiA_UBIAD1"/>
    <property type="match status" value="1"/>
</dbReference>
<dbReference type="Gene3D" id="1.20.120.1780">
    <property type="entry name" value="UbiA prenyltransferase"/>
    <property type="match status" value="1"/>
</dbReference>
<comment type="catalytic activity">
    <reaction evidence="8">
        <text>an all-trans-polyprenyl diphosphate + 1,4-dihydroxy-2-naphthoate + H(+) = a 2-demethylmenaquinol + CO2 + diphosphate</text>
        <dbReference type="Rhea" id="RHEA:26478"/>
        <dbReference type="Rhea" id="RHEA-COMP:9563"/>
        <dbReference type="Rhea" id="RHEA-COMP:9564"/>
        <dbReference type="ChEBI" id="CHEBI:11173"/>
        <dbReference type="ChEBI" id="CHEBI:15378"/>
        <dbReference type="ChEBI" id="CHEBI:16526"/>
        <dbReference type="ChEBI" id="CHEBI:33019"/>
        <dbReference type="ChEBI" id="CHEBI:55437"/>
        <dbReference type="ChEBI" id="CHEBI:58914"/>
        <dbReference type="EC" id="2.5.1.74"/>
    </reaction>
</comment>
<evidence type="ECO:0000256" key="7">
    <source>
        <dbReference type="ARBA" id="ARBA00023136"/>
    </source>
</evidence>
<dbReference type="InterPro" id="IPR026046">
    <property type="entry name" value="UBIAD1"/>
</dbReference>
<dbReference type="InterPro" id="IPR004657">
    <property type="entry name" value="MenA"/>
</dbReference>
<dbReference type="PANTHER" id="PTHR13929:SF0">
    <property type="entry name" value="UBIA PRENYLTRANSFERASE DOMAIN-CONTAINING PROTEIN 1"/>
    <property type="match status" value="1"/>
</dbReference>
<feature type="transmembrane region" description="Helical" evidence="8">
    <location>
        <begin position="12"/>
        <end position="32"/>
    </location>
</feature>
<evidence type="ECO:0000256" key="4">
    <source>
        <dbReference type="ARBA" id="ARBA00022679"/>
    </source>
</evidence>
<reference evidence="10 11" key="1">
    <citation type="submission" date="2017-04" db="EMBL/GenBank/DDBJ databases">
        <authorList>
            <person name="Afonso C.L."/>
            <person name="Miller P.J."/>
            <person name="Scott M.A."/>
            <person name="Spackman E."/>
            <person name="Goraichik I."/>
            <person name="Dimitrov K.M."/>
            <person name="Suarez D.L."/>
            <person name="Swayne D.E."/>
        </authorList>
    </citation>
    <scope>NUCLEOTIDE SEQUENCE [LARGE SCALE GENOMIC DNA]</scope>
    <source>
        <strain evidence="10 11">DSM 26133</strain>
    </source>
</reference>
<dbReference type="InterPro" id="IPR000537">
    <property type="entry name" value="UbiA_prenyltransferase"/>
</dbReference>
<comment type="function">
    <text evidence="8">Conversion of 1,4-dihydroxy-2-naphthoate (DHNA) to demethylmenaquinone (DMK).</text>
</comment>
<evidence type="ECO:0000313" key="10">
    <source>
        <dbReference type="EMBL" id="SMD33747.1"/>
    </source>
</evidence>
<dbReference type="Proteomes" id="UP000192472">
    <property type="component" value="Unassembled WGS sequence"/>
</dbReference>
<dbReference type="HAMAP" id="MF_01937">
    <property type="entry name" value="MenA_1"/>
    <property type="match status" value="1"/>
</dbReference>
<keyword evidence="11" id="KW-1185">Reference proteome</keyword>
<evidence type="ECO:0000256" key="1">
    <source>
        <dbReference type="ARBA" id="ARBA00004141"/>
    </source>
</evidence>
<evidence type="ECO:0000256" key="2">
    <source>
        <dbReference type="ARBA" id="ARBA00022428"/>
    </source>
</evidence>
<dbReference type="Pfam" id="PF01040">
    <property type="entry name" value="UbiA"/>
    <property type="match status" value="1"/>
</dbReference>
<name>A0A1W2GAR3_REIFA</name>
<keyword evidence="7 8" id="KW-0472">Membrane</keyword>
<dbReference type="GO" id="GO:0005886">
    <property type="term" value="C:plasma membrane"/>
    <property type="evidence" value="ECO:0007669"/>
    <property type="project" value="UniProtKB-SubCell"/>
</dbReference>
<feature type="transmembrane region" description="Helical" evidence="8">
    <location>
        <begin position="154"/>
        <end position="172"/>
    </location>
</feature>
<keyword evidence="5 8" id="KW-0812">Transmembrane</keyword>
<dbReference type="OrthoDB" id="9767568at2"/>
<proteinExistence type="inferred from homology"/>
<dbReference type="EC" id="2.5.1.74" evidence="8 9"/>
<dbReference type="GO" id="GO:0009234">
    <property type="term" value="P:menaquinone biosynthetic process"/>
    <property type="evidence" value="ECO:0007669"/>
    <property type="project" value="UniProtKB-UniRule"/>
</dbReference>